<keyword evidence="1" id="KW-0812">Transmembrane</keyword>
<feature type="domain" description="Glycosyltransferase 2-like" evidence="2">
    <location>
        <begin position="187"/>
        <end position="349"/>
    </location>
</feature>
<dbReference type="InterPro" id="IPR001173">
    <property type="entry name" value="Glyco_trans_2-like"/>
</dbReference>
<proteinExistence type="predicted"/>
<dbReference type="InterPro" id="IPR029044">
    <property type="entry name" value="Nucleotide-diphossugar_trans"/>
</dbReference>
<dbReference type="STRING" id="304371.MCP_0851"/>
<gene>
    <name evidence="3" type="ordered locus">MCP_0851</name>
</gene>
<evidence type="ECO:0000313" key="3">
    <source>
        <dbReference type="EMBL" id="BAI60923.1"/>
    </source>
</evidence>
<dbReference type="InterPro" id="IPR050256">
    <property type="entry name" value="Glycosyltransferase_2"/>
</dbReference>
<protein>
    <submittedName>
        <fullName evidence="3">Glycosyltransferase</fullName>
    </submittedName>
</protein>
<feature type="transmembrane region" description="Helical" evidence="1">
    <location>
        <begin position="460"/>
        <end position="481"/>
    </location>
</feature>
<dbReference type="AlphaFoldDB" id="D1YWV1"/>
<dbReference type="InParanoid" id="D1YWV1"/>
<reference evidence="3 4" key="1">
    <citation type="journal article" date="2007" name="Appl. Environ. Microbiol.">
        <title>Isolation of key methanogens for global methane emission from rice paddy fields: a novel isolate affiliated with the clone cluster rice cluster I.</title>
        <authorList>
            <person name="Sakai S."/>
            <person name="Imachi H."/>
            <person name="Sekiguchi Y."/>
            <person name="Ohashi A."/>
            <person name="Harada H."/>
            <person name="Kamagata Y."/>
        </authorList>
    </citation>
    <scope>NUCLEOTIDE SEQUENCE [LARGE SCALE GENOMIC DNA]</scope>
    <source>
        <strain evidence="4">DSM 17711 / JCM 13418 / NBRC 101707 / SANAE</strain>
    </source>
</reference>
<evidence type="ECO:0000256" key="1">
    <source>
        <dbReference type="SAM" id="Phobius"/>
    </source>
</evidence>
<reference evidence="3 4" key="2">
    <citation type="journal article" date="2008" name="Int. J. Syst. Evol. Microbiol.">
        <title>Methanocella paludicola gen. nov., sp. nov., a methane-producing archaeon, the first isolate of the lineage 'Rice Cluster I', and proposal of the new archaeal order Methanocellales ord. nov.</title>
        <authorList>
            <person name="Sakai S."/>
            <person name="Imachi H."/>
            <person name="Hanada S."/>
            <person name="Ohashi A."/>
            <person name="Harada H."/>
            <person name="Kamagata Y."/>
        </authorList>
    </citation>
    <scope>NUCLEOTIDE SEQUENCE [LARGE SCALE GENOMIC DNA]</scope>
    <source>
        <strain evidence="4">DSM 17711 / JCM 13418 / NBRC 101707 / SANAE</strain>
    </source>
</reference>
<organism evidence="3 4">
    <name type="scientific">Methanocella paludicola (strain DSM 17711 / JCM 13418 / NBRC 101707 / SANAE)</name>
    <dbReference type="NCBI Taxonomy" id="304371"/>
    <lineage>
        <taxon>Archaea</taxon>
        <taxon>Methanobacteriati</taxon>
        <taxon>Methanobacteriota</taxon>
        <taxon>Stenosarchaea group</taxon>
        <taxon>Methanomicrobia</taxon>
        <taxon>Methanocellales</taxon>
        <taxon>Methanocellaceae</taxon>
        <taxon>Methanocella</taxon>
    </lineage>
</organism>
<dbReference type="PATRIC" id="fig|304371.9.peg.876"/>
<dbReference type="CAZy" id="GT2">
    <property type="family name" value="Glycosyltransferase Family 2"/>
</dbReference>
<keyword evidence="1" id="KW-0472">Membrane</keyword>
<dbReference type="Pfam" id="PF00535">
    <property type="entry name" value="Glycos_transf_2"/>
    <property type="match status" value="1"/>
</dbReference>
<dbReference type="FunFam" id="3.90.550.10:FF:000123">
    <property type="entry name" value="Cell wall biosynthesis glycosyltransferase"/>
    <property type="match status" value="1"/>
</dbReference>
<name>D1YWV1_METPS</name>
<reference evidence="4" key="3">
    <citation type="journal article" date="2011" name="PLoS ONE">
        <title>Genome sequence of a mesophilic hydrogenotrophic methanogen Methanocella paludicola, the first cultivated representative of the order Methanocellales.</title>
        <authorList>
            <person name="Sakai S."/>
            <person name="Takaki Y."/>
            <person name="Shimamura S."/>
            <person name="Sekine M."/>
            <person name="Tajima T."/>
            <person name="Kosugi H."/>
            <person name="Ichikawa N."/>
            <person name="Tasumi E."/>
            <person name="Hiraki A.T."/>
            <person name="Shimizu A."/>
            <person name="Kato Y."/>
            <person name="Nishiko R."/>
            <person name="Mori K."/>
            <person name="Fujita N."/>
            <person name="Imachi H."/>
            <person name="Takai K."/>
        </authorList>
    </citation>
    <scope>NUCLEOTIDE SEQUENCE [LARGE SCALE GENOMIC DNA]</scope>
    <source>
        <strain evidence="4">DSM 17711 / JCM 13418 / NBRC 101707 / SANAE</strain>
    </source>
</reference>
<dbReference type="GO" id="GO:0016740">
    <property type="term" value="F:transferase activity"/>
    <property type="evidence" value="ECO:0007669"/>
    <property type="project" value="UniProtKB-KW"/>
</dbReference>
<dbReference type="RefSeq" id="WP_012899602.1">
    <property type="nucleotide sequence ID" value="NC_013665.1"/>
</dbReference>
<dbReference type="Proteomes" id="UP000001882">
    <property type="component" value="Chromosome"/>
</dbReference>
<evidence type="ECO:0000259" key="2">
    <source>
        <dbReference type="Pfam" id="PF00535"/>
    </source>
</evidence>
<keyword evidence="4" id="KW-1185">Reference proteome</keyword>
<keyword evidence="1" id="KW-1133">Transmembrane helix</keyword>
<dbReference type="KEGG" id="mpd:MCP_0851"/>
<evidence type="ECO:0000313" key="4">
    <source>
        <dbReference type="Proteomes" id="UP000001882"/>
    </source>
</evidence>
<dbReference type="PANTHER" id="PTHR48090">
    <property type="entry name" value="UNDECAPRENYL-PHOSPHATE 4-DEOXY-4-FORMAMIDO-L-ARABINOSE TRANSFERASE-RELATED"/>
    <property type="match status" value="1"/>
</dbReference>
<dbReference type="eggNOG" id="arCOG00896">
    <property type="taxonomic scope" value="Archaea"/>
</dbReference>
<dbReference type="CDD" id="cd04179">
    <property type="entry name" value="DPM_DPG-synthase_like"/>
    <property type="match status" value="1"/>
</dbReference>
<dbReference type="EMBL" id="AP011532">
    <property type="protein sequence ID" value="BAI60923.1"/>
    <property type="molecule type" value="Genomic_DNA"/>
</dbReference>
<sequence length="495" mass="55048">MANNVAVIYDRMNPLTLGSIIAMSKKYVEKVYVVDGVDPRVTSIARSVGADVISQSGRSFGLNHIMVDYFDGAYVFLYGDGTHSPDNIPALLDRLRDGCDIAVGSARTAPCVDENVLYLNNKTSKAVFSGFMACSSKFMDKPLLERMSTDRVPVRDIYDNARGKGLKIDSVDMKGESPVLGMYRIGVVVPAYCEERLIGETLSGIPSYVSKVYVVDDCSTDGTPDVIKGVKDPRIVYIRHEVNKGVGAAIITGYKMALEDEMDVVAVMAGDNQMDPEQLPRLLMPVIDGKADYAKGNRLLSKDLRKGMSAWRSLGNFMLTMITKIGSGYWHITDPQNGYTAISRRALETLDLDSVYTYYGYCNDILIKLNAFGLRAVDVAMPARYGNERSHIKYSRFILKVAPMIFRGFLWRLKTKYIVLDFNPLVLFYASSMLLIPAGVLLGLWAVYQTVSGHYVSPNYLLFMAFVVFWGMMALLVAMVLDMQENKSRTLGGNW</sequence>
<dbReference type="GeneID" id="8680885"/>
<feature type="transmembrane region" description="Helical" evidence="1">
    <location>
        <begin position="425"/>
        <end position="448"/>
    </location>
</feature>
<dbReference type="SUPFAM" id="SSF53448">
    <property type="entry name" value="Nucleotide-diphospho-sugar transferases"/>
    <property type="match status" value="1"/>
</dbReference>
<dbReference type="PANTHER" id="PTHR48090:SF7">
    <property type="entry name" value="RFBJ PROTEIN"/>
    <property type="match status" value="1"/>
</dbReference>
<accession>D1YWV1</accession>
<dbReference type="Gene3D" id="3.90.550.10">
    <property type="entry name" value="Spore Coat Polysaccharide Biosynthesis Protein SpsA, Chain A"/>
    <property type="match status" value="1"/>
</dbReference>